<accession>A0AAD0RV44</accession>
<dbReference type="EMBL" id="CP031968">
    <property type="protein sequence ID" value="AXT48689.1"/>
    <property type="molecule type" value="Genomic_DNA"/>
</dbReference>
<dbReference type="InterPro" id="IPR037053">
    <property type="entry name" value="Phage_tail_collar_dom_sf"/>
</dbReference>
<name>A0AAD0RV44_9NEIS</name>
<protein>
    <recommendedName>
        <fullName evidence="1">Phage tail collar domain-containing protein</fullName>
    </recommendedName>
</protein>
<evidence type="ECO:0000313" key="3">
    <source>
        <dbReference type="Proteomes" id="UP000259465"/>
    </source>
</evidence>
<dbReference type="InterPro" id="IPR011083">
    <property type="entry name" value="Phage_tail_collar_dom"/>
</dbReference>
<dbReference type="Proteomes" id="UP000259465">
    <property type="component" value="Chromosome"/>
</dbReference>
<dbReference type="Pfam" id="PF07484">
    <property type="entry name" value="Collar"/>
    <property type="match status" value="1"/>
</dbReference>
<reference evidence="2 3" key="1">
    <citation type="submission" date="2018-08" db="EMBL/GenBank/DDBJ databases">
        <title>Complete genome sequence of JP2-74.</title>
        <authorList>
            <person name="Wu L."/>
        </authorList>
    </citation>
    <scope>NUCLEOTIDE SEQUENCE [LARGE SCALE GENOMIC DNA]</scope>
    <source>
        <strain evidence="2 3">JP2-74</strain>
    </source>
</reference>
<proteinExistence type="predicted"/>
<sequence>MQNTMKPINSPDGLFHDGNPYTGELGTVVTSEWLNNVQSAAQSCQDELLTVIRDSGQSADPARKDQLLQSLKKLAWGGNSKPTTLAGYGITDALPLSGGKMNGRVDFQPNSRFLAEGGKEGGQLQLQAPQSDSKLSDVNIDVWGNQFRIFNNDGAKSRGFYVDLTQCEDGPTTNLLTMSGAPGLVGHFAMPSAPPGWLKCDGSLASRSTYPALFAAIGTTYGAGDGSTTFNLPDLRGEFVRGWDYGGRVDPGRALGSAQAGTVGPHVHTIIRPSDGGALALTPGSGGGAWAYGREMLSSDQMTLVTGANSGIGVETRPRNVALLACIKY</sequence>
<feature type="domain" description="Phage tail collar" evidence="1">
    <location>
        <begin position="187"/>
        <end position="240"/>
    </location>
</feature>
<organism evidence="2 3">
    <name type="scientific">Chromobacterium rhizoryzae</name>
    <dbReference type="NCBI Taxonomy" id="1778675"/>
    <lineage>
        <taxon>Bacteria</taxon>
        <taxon>Pseudomonadati</taxon>
        <taxon>Pseudomonadota</taxon>
        <taxon>Betaproteobacteria</taxon>
        <taxon>Neisseriales</taxon>
        <taxon>Chromobacteriaceae</taxon>
        <taxon>Chromobacterium</taxon>
    </lineage>
</organism>
<gene>
    <name evidence="2" type="ORF">D1345_22095</name>
</gene>
<dbReference type="Gene3D" id="3.90.1340.10">
    <property type="entry name" value="Phage tail collar domain"/>
    <property type="match status" value="1"/>
</dbReference>
<keyword evidence="3" id="KW-1185">Reference proteome</keyword>
<dbReference type="RefSeq" id="WP_107732162.1">
    <property type="nucleotide sequence ID" value="NZ_CP031968.1"/>
</dbReference>
<dbReference type="KEGG" id="crz:D1345_22095"/>
<evidence type="ECO:0000259" key="1">
    <source>
        <dbReference type="Pfam" id="PF07484"/>
    </source>
</evidence>
<evidence type="ECO:0000313" key="2">
    <source>
        <dbReference type="EMBL" id="AXT48689.1"/>
    </source>
</evidence>
<dbReference type="SUPFAM" id="SSF88874">
    <property type="entry name" value="Receptor-binding domain of short tail fibre protein gp12"/>
    <property type="match status" value="1"/>
</dbReference>
<dbReference type="AlphaFoldDB" id="A0AAD0RV44"/>